<evidence type="ECO:0000256" key="7">
    <source>
        <dbReference type="ARBA" id="ARBA00023173"/>
    </source>
</evidence>
<evidence type="ECO:0000256" key="4">
    <source>
        <dbReference type="ARBA" id="ARBA00022989"/>
    </source>
</evidence>
<dbReference type="GO" id="GO:0005254">
    <property type="term" value="F:chloride channel activity"/>
    <property type="evidence" value="ECO:0007669"/>
    <property type="project" value="UniProtKB-KW"/>
</dbReference>
<evidence type="ECO:0000256" key="6">
    <source>
        <dbReference type="ARBA" id="ARBA00023136"/>
    </source>
</evidence>
<keyword evidence="3 11" id="KW-0812">Transmembrane</keyword>
<evidence type="ECO:0000256" key="8">
    <source>
        <dbReference type="ARBA" id="ARBA00023214"/>
    </source>
</evidence>
<feature type="transmembrane region" description="Helical" evidence="11">
    <location>
        <begin position="172"/>
        <end position="196"/>
    </location>
</feature>
<evidence type="ECO:0000256" key="9">
    <source>
        <dbReference type="ARBA" id="ARBA00023303"/>
    </source>
</evidence>
<sequence>MLAVAAGLLGGGGAIAFREAIQAVQFGFFGFRGELFHSQVADHPWWWILLAPAGGGLIVGLFLRFFSPERRALGVADVIEASALRGGRMSLNSGLRGFFISVITIGSGGSAGREGPVVHFAAALSAKTARLLHLDRSLGQTLLGCGVAAGVAASFNAPIAGVFFALEVVTGNYALGAFAPVVIASVTGTIVSRAYFGDFPAFVLPPHEISSVLEFPAFALLGAMSAVIAMSFVWATDVVRRTQTRLDLPVWLRPCVAGLCVGAIGLMFPQVMGVGYEATDQALKEELALNLLIVLIVLKTAATAITLGSGFGGGVFSPSLFLGAMLGGAFGVVATEIFPHLSSGHGAYTLVGMGAVAGAVLGAPISTILIVFEMTGDYELTIAVMIATVIASQIMATVFRSGFFGWQLAERGVNLAGGREGRVLRETKVRGVMKQDYVTVQPAATLQDVRVKLQQTTYAEVFVVDEEGILVGTVTLIDLAGDAFDRSHDAEVRVIDVCRRDPPTALQDDDLEEAMWFLEGCGEEHVAVIDSPDGEKLVGVLHERDVLALYHHTVLETRNQERI</sequence>
<keyword evidence="9" id="KW-0407">Ion channel</keyword>
<keyword evidence="5" id="KW-0406">Ion transport</keyword>
<dbReference type="InterPro" id="IPR050368">
    <property type="entry name" value="ClC-type_chloride_channel"/>
</dbReference>
<dbReference type="CDD" id="cd00400">
    <property type="entry name" value="Voltage_gated_ClC"/>
    <property type="match status" value="1"/>
</dbReference>
<dbReference type="InterPro" id="IPR014743">
    <property type="entry name" value="Cl-channel_core"/>
</dbReference>
<dbReference type="PANTHER" id="PTHR43427:SF6">
    <property type="entry name" value="CHLORIDE CHANNEL PROTEIN CLC-E"/>
    <property type="match status" value="1"/>
</dbReference>
<evidence type="ECO:0000313" key="14">
    <source>
        <dbReference type="Proteomes" id="UP000672602"/>
    </source>
</evidence>
<dbReference type="PROSITE" id="PS51371">
    <property type="entry name" value="CBS"/>
    <property type="match status" value="2"/>
</dbReference>
<feature type="transmembrane region" description="Helical" evidence="11">
    <location>
        <begin position="44"/>
        <end position="63"/>
    </location>
</feature>
<name>A0A8J7S7L3_9PROT</name>
<comment type="subcellular location">
    <subcellularLocation>
        <location evidence="1">Membrane</location>
        <topology evidence="1">Multi-pass membrane protein</topology>
    </subcellularLocation>
</comment>
<dbReference type="CDD" id="cd02205">
    <property type="entry name" value="CBS_pair_SF"/>
    <property type="match status" value="1"/>
</dbReference>
<feature type="transmembrane region" description="Helical" evidence="11">
    <location>
        <begin position="350"/>
        <end position="372"/>
    </location>
</feature>
<evidence type="ECO:0000256" key="2">
    <source>
        <dbReference type="ARBA" id="ARBA00022448"/>
    </source>
</evidence>
<keyword evidence="2" id="KW-0813">Transport</keyword>
<gene>
    <name evidence="13" type="ORF">KAJ83_08430</name>
</gene>
<dbReference type="Pfam" id="PF00571">
    <property type="entry name" value="CBS"/>
    <property type="match status" value="2"/>
</dbReference>
<dbReference type="PANTHER" id="PTHR43427">
    <property type="entry name" value="CHLORIDE CHANNEL PROTEIN CLC-E"/>
    <property type="match status" value="1"/>
</dbReference>
<keyword evidence="7" id="KW-0869">Chloride channel</keyword>
<feature type="domain" description="CBS" evidence="12">
    <location>
        <begin position="498"/>
        <end position="557"/>
    </location>
</feature>
<evidence type="ECO:0000256" key="1">
    <source>
        <dbReference type="ARBA" id="ARBA00004141"/>
    </source>
</evidence>
<evidence type="ECO:0000256" key="11">
    <source>
        <dbReference type="SAM" id="Phobius"/>
    </source>
</evidence>
<feature type="transmembrane region" description="Helical" evidence="11">
    <location>
        <begin position="378"/>
        <end position="399"/>
    </location>
</feature>
<proteinExistence type="predicted"/>
<keyword evidence="14" id="KW-1185">Reference proteome</keyword>
<feature type="transmembrane region" description="Helical" evidence="11">
    <location>
        <begin position="142"/>
        <end position="166"/>
    </location>
</feature>
<keyword evidence="8" id="KW-0868">Chloride</keyword>
<dbReference type="EMBL" id="JAGMWN010000003">
    <property type="protein sequence ID" value="MBP5857032.1"/>
    <property type="molecule type" value="Genomic_DNA"/>
</dbReference>
<dbReference type="Pfam" id="PF00654">
    <property type="entry name" value="Voltage_CLC"/>
    <property type="match status" value="1"/>
</dbReference>
<dbReference type="AlphaFoldDB" id="A0A8J7S7L3"/>
<evidence type="ECO:0000256" key="3">
    <source>
        <dbReference type="ARBA" id="ARBA00022692"/>
    </source>
</evidence>
<evidence type="ECO:0000313" key="13">
    <source>
        <dbReference type="EMBL" id="MBP5857032.1"/>
    </source>
</evidence>
<dbReference type="GO" id="GO:0034707">
    <property type="term" value="C:chloride channel complex"/>
    <property type="evidence" value="ECO:0007669"/>
    <property type="project" value="UniProtKB-KW"/>
</dbReference>
<dbReference type="SUPFAM" id="SSF81340">
    <property type="entry name" value="Clc chloride channel"/>
    <property type="match status" value="1"/>
</dbReference>
<protein>
    <submittedName>
        <fullName evidence="13">Chloride channel protein</fullName>
    </submittedName>
</protein>
<comment type="caution">
    <text evidence="13">The sequence shown here is derived from an EMBL/GenBank/DDBJ whole genome shotgun (WGS) entry which is preliminary data.</text>
</comment>
<evidence type="ECO:0000259" key="12">
    <source>
        <dbReference type="PROSITE" id="PS51371"/>
    </source>
</evidence>
<feature type="transmembrane region" description="Helical" evidence="11">
    <location>
        <begin position="256"/>
        <end position="275"/>
    </location>
</feature>
<accession>A0A8J7S7L3</accession>
<reference evidence="13" key="1">
    <citation type="submission" date="2021-04" db="EMBL/GenBank/DDBJ databases">
        <authorList>
            <person name="Zhang D.-C."/>
        </authorList>
    </citation>
    <scope>NUCLEOTIDE SEQUENCE</scope>
    <source>
        <strain evidence="13">CGMCC 1.15697</strain>
    </source>
</reference>
<dbReference type="PRINTS" id="PR00762">
    <property type="entry name" value="CLCHANNEL"/>
</dbReference>
<organism evidence="13 14">
    <name type="scientific">Marivibrio halodurans</name>
    <dbReference type="NCBI Taxonomy" id="2039722"/>
    <lineage>
        <taxon>Bacteria</taxon>
        <taxon>Pseudomonadati</taxon>
        <taxon>Pseudomonadota</taxon>
        <taxon>Alphaproteobacteria</taxon>
        <taxon>Rhodospirillales</taxon>
        <taxon>Rhodospirillaceae</taxon>
        <taxon>Marivibrio</taxon>
    </lineage>
</organism>
<keyword evidence="6 11" id="KW-0472">Membrane</keyword>
<evidence type="ECO:0000256" key="10">
    <source>
        <dbReference type="PROSITE-ProRule" id="PRU00703"/>
    </source>
</evidence>
<dbReference type="InterPro" id="IPR046342">
    <property type="entry name" value="CBS_dom_sf"/>
</dbReference>
<keyword evidence="4 11" id="KW-1133">Transmembrane helix</keyword>
<dbReference type="SUPFAM" id="SSF54631">
    <property type="entry name" value="CBS-domain pair"/>
    <property type="match status" value="1"/>
</dbReference>
<feature type="transmembrane region" description="Helical" evidence="11">
    <location>
        <begin position="217"/>
        <end position="236"/>
    </location>
</feature>
<dbReference type="InterPro" id="IPR001807">
    <property type="entry name" value="ClC"/>
</dbReference>
<dbReference type="Proteomes" id="UP000672602">
    <property type="component" value="Unassembled WGS sequence"/>
</dbReference>
<feature type="transmembrane region" description="Helical" evidence="11">
    <location>
        <begin position="287"/>
        <end position="307"/>
    </location>
</feature>
<dbReference type="SMART" id="SM00116">
    <property type="entry name" value="CBS"/>
    <property type="match status" value="2"/>
</dbReference>
<evidence type="ECO:0000256" key="5">
    <source>
        <dbReference type="ARBA" id="ARBA00023065"/>
    </source>
</evidence>
<keyword evidence="10" id="KW-0129">CBS domain</keyword>
<dbReference type="InterPro" id="IPR000644">
    <property type="entry name" value="CBS_dom"/>
</dbReference>
<dbReference type="Gene3D" id="1.10.3080.10">
    <property type="entry name" value="Clc chloride channel"/>
    <property type="match status" value="1"/>
</dbReference>
<feature type="transmembrane region" description="Helical" evidence="11">
    <location>
        <begin position="319"/>
        <end position="338"/>
    </location>
</feature>
<feature type="domain" description="CBS" evidence="12">
    <location>
        <begin position="433"/>
        <end position="490"/>
    </location>
</feature>
<dbReference type="Gene3D" id="3.10.580.10">
    <property type="entry name" value="CBS-domain"/>
    <property type="match status" value="1"/>
</dbReference>